<keyword evidence="3" id="KW-1185">Reference proteome</keyword>
<dbReference type="EMBL" id="CABFNP030000615">
    <property type="protein sequence ID" value="CAI6058298.1"/>
    <property type="molecule type" value="Genomic_DNA"/>
</dbReference>
<reference evidence="2" key="1">
    <citation type="submission" date="2023-01" db="EMBL/GenBank/DDBJ databases">
        <authorList>
            <person name="Piombo E."/>
        </authorList>
    </citation>
    <scope>NUCLEOTIDE SEQUENCE</scope>
</reference>
<name>A0AA35PXD5_9HYPO</name>
<feature type="signal peptide" evidence="1">
    <location>
        <begin position="1"/>
        <end position="24"/>
    </location>
</feature>
<dbReference type="Gene3D" id="1.50.10.100">
    <property type="entry name" value="Chondroitin AC/alginate lyase"/>
    <property type="match status" value="1"/>
</dbReference>
<sequence>MWNYLPLVQVFLGALVFIVPPAAATGGLNGLPVLNGPIPIVPQGDPDMKSGPGQFVHPGLWHTHDDLERIRVGVEEGKEPYASAFKNFSASEFSTADYEMRGPQKILCRGGCNNYTTFTSDVRGAYQNALMWYITRDQGHWDKAASILDAWGTNLTDIIGVDTSLLAGLEGDFFVNAAEIMRWEGGWVEQGAKWMGTSGFSNQLYWLFAKQSINIGQANYGMASIKALLSFAVYLDDVALYNYALHAWKNDPSGGVHGNFQMRTGQGAEIGRDQGHAKDALAWAAQAARVIQSQGRDVYGYGDHLLLKASEYAAKYNLGYDVEYDRNFYRCEAILVNGPWAQPSNISRGITAGAFDVSLLYQMITRSLRAGISQSKYLILVMQIIYYQYVVKRGMKAEYTTRMKKAIDAVGGEGSGGTDFPGWGDLIWSYPGQGRFDNDNHRTIWGGGKLGSEGVGNINVRT</sequence>
<keyword evidence="1" id="KW-0732">Signal</keyword>
<dbReference type="Proteomes" id="UP001160390">
    <property type="component" value="Unassembled WGS sequence"/>
</dbReference>
<dbReference type="AlphaFoldDB" id="A0AA35PXD5"/>
<dbReference type="SUPFAM" id="SSF48230">
    <property type="entry name" value="Chondroitin AC/alginate lyase"/>
    <property type="match status" value="1"/>
</dbReference>
<gene>
    <name evidence="2" type="ORF">CCHLO57077_00015815</name>
</gene>
<proteinExistence type="predicted"/>
<evidence type="ECO:0008006" key="4">
    <source>
        <dbReference type="Google" id="ProtNLM"/>
    </source>
</evidence>
<evidence type="ECO:0000313" key="2">
    <source>
        <dbReference type="EMBL" id="CAI6058298.1"/>
    </source>
</evidence>
<organism evidence="2 3">
    <name type="scientific">Clonostachys chloroleuca</name>
    <dbReference type="NCBI Taxonomy" id="1926264"/>
    <lineage>
        <taxon>Eukaryota</taxon>
        <taxon>Fungi</taxon>
        <taxon>Dikarya</taxon>
        <taxon>Ascomycota</taxon>
        <taxon>Pezizomycotina</taxon>
        <taxon>Sordariomycetes</taxon>
        <taxon>Hypocreomycetidae</taxon>
        <taxon>Hypocreales</taxon>
        <taxon>Bionectriaceae</taxon>
        <taxon>Clonostachys</taxon>
    </lineage>
</organism>
<protein>
    <recommendedName>
        <fullName evidence="4">Alginate lyase domain-containing protein</fullName>
    </recommendedName>
</protein>
<evidence type="ECO:0000256" key="1">
    <source>
        <dbReference type="SAM" id="SignalP"/>
    </source>
</evidence>
<feature type="chain" id="PRO_5041384739" description="Alginate lyase domain-containing protein" evidence="1">
    <location>
        <begin position="25"/>
        <end position="462"/>
    </location>
</feature>
<evidence type="ECO:0000313" key="3">
    <source>
        <dbReference type="Proteomes" id="UP001160390"/>
    </source>
</evidence>
<comment type="caution">
    <text evidence="2">The sequence shown here is derived from an EMBL/GenBank/DDBJ whole genome shotgun (WGS) entry which is preliminary data.</text>
</comment>
<dbReference type="InterPro" id="IPR008929">
    <property type="entry name" value="Chondroitin_lyas"/>
</dbReference>
<accession>A0AA35PXD5</accession>